<comment type="function">
    <text evidence="6">Component of the A-type ATP synthase that produces ATP from ADP in the presence of a proton gradient across the membrane.</text>
</comment>
<dbReference type="PANTHER" id="PTHR38682:SF1">
    <property type="entry name" value="V-TYPE ATP SYNTHASE SUBUNIT C"/>
    <property type="match status" value="1"/>
</dbReference>
<dbReference type="RefSeq" id="WP_062261172.1">
    <property type="nucleotide sequence ID" value="NZ_JAHAVR010000001.1"/>
</dbReference>
<sequence>MAGISGGLATDYIYACTRMRVRRSRLIPREDYLRMLNMSLPEITRFIGDTYYRSEIDELATSFSGINLIEVALSWNLAKEYQHILELVPGELKHFTASYLRRWDIQNVVTILRGKMQKVQPGKIKEVLVPAGRLDKVALDRLLTEESPERVVEVLMGEQFYPVLEKELPRAIETGSFAHLENELYKNYYARLITDAREGIKGGEVFLKYIELEIDIRNLQNLFRLRAGHVREDVRELMIPGGSFSVEELQRFAGIEDREEFIDAFKRRVKALPLLNALEAIRGKEALHEIEVALTRVQLDQMERMSKRYPFSVLPVLVYLEEKKYEVANLRALARGREANLPGERLQGYLVI</sequence>
<evidence type="ECO:0000256" key="1">
    <source>
        <dbReference type="ARBA" id="ARBA00006709"/>
    </source>
</evidence>
<keyword evidence="7" id="KW-0378">Hydrolase</keyword>
<dbReference type="Gene3D" id="1.10.132.50">
    <property type="entry name" value="ATP synthase (C/AC39) subunit, domain 3"/>
    <property type="match status" value="1"/>
</dbReference>
<evidence type="ECO:0000256" key="6">
    <source>
        <dbReference type="HAMAP-Rule" id="MF_00314"/>
    </source>
</evidence>
<dbReference type="HAMAP" id="MF_00314">
    <property type="entry name" value="ATP_synth_C_arch"/>
    <property type="match status" value="1"/>
</dbReference>
<dbReference type="GeneID" id="27136330"/>
<dbReference type="InterPro" id="IPR002843">
    <property type="entry name" value="ATPase_V0-cplx_csu/dsu"/>
</dbReference>
<gene>
    <name evidence="6 7" type="primary">atpC</name>
    <name evidence="7" type="ORF">MMAB1_0215</name>
</gene>
<dbReference type="GO" id="GO:0046961">
    <property type="term" value="F:proton-transporting ATPase activity, rotational mechanism"/>
    <property type="evidence" value="ECO:0007669"/>
    <property type="project" value="InterPro"/>
</dbReference>
<dbReference type="InterPro" id="IPR050873">
    <property type="entry name" value="V-ATPase_V0D/AC39_subunit"/>
</dbReference>
<dbReference type="OrthoDB" id="4272at2157"/>
<dbReference type="KEGG" id="mema:MMAB1_0215"/>
<dbReference type="GO" id="GO:0016787">
    <property type="term" value="F:hydrolase activity"/>
    <property type="evidence" value="ECO:0007669"/>
    <property type="project" value="UniProtKB-KW"/>
</dbReference>
<comment type="subunit">
    <text evidence="6">Has multiple subunits with at least A(3), B(3), C, D, E, F, H, I and proteolipid K(x).</text>
</comment>
<name>A0A0X3BH49_9EURY</name>
<keyword evidence="5 6" id="KW-0066">ATP synthesis</keyword>
<proteinExistence type="inferred from homology"/>
<dbReference type="AlphaFoldDB" id="A0A0X3BH49"/>
<dbReference type="GO" id="GO:0033179">
    <property type="term" value="C:proton-transporting V-type ATPase, V0 domain"/>
    <property type="evidence" value="ECO:0007669"/>
    <property type="project" value="InterPro"/>
</dbReference>
<evidence type="ECO:0000313" key="7">
    <source>
        <dbReference type="EMBL" id="CVK31432.1"/>
    </source>
</evidence>
<evidence type="ECO:0000313" key="8">
    <source>
        <dbReference type="Proteomes" id="UP000069850"/>
    </source>
</evidence>
<comment type="subcellular location">
    <subcellularLocation>
        <location evidence="6">Cell membrane</location>
        <topology evidence="6">Peripheral membrane protein</topology>
    </subcellularLocation>
</comment>
<keyword evidence="4 6" id="KW-0406">Ion transport</keyword>
<dbReference type="NCBIfam" id="TIGR02923">
    <property type="entry name" value="AhaC"/>
    <property type="match status" value="1"/>
</dbReference>
<dbReference type="GO" id="GO:0042777">
    <property type="term" value="P:proton motive force-driven plasma membrane ATP synthesis"/>
    <property type="evidence" value="ECO:0007669"/>
    <property type="project" value="UniProtKB-UniRule"/>
</dbReference>
<dbReference type="GO" id="GO:0005886">
    <property type="term" value="C:plasma membrane"/>
    <property type="evidence" value="ECO:0007669"/>
    <property type="project" value="UniProtKB-SubCell"/>
</dbReference>
<dbReference type="InterPro" id="IPR036079">
    <property type="entry name" value="ATPase_csu/dsu_sf"/>
</dbReference>
<keyword evidence="2 6" id="KW-0813">Transport</keyword>
<evidence type="ECO:0000256" key="3">
    <source>
        <dbReference type="ARBA" id="ARBA00022781"/>
    </source>
</evidence>
<dbReference type="InterPro" id="IPR035067">
    <property type="entry name" value="V-type_ATPase_csu/dsu"/>
</dbReference>
<dbReference type="EMBL" id="LT158599">
    <property type="protein sequence ID" value="CVK31432.1"/>
    <property type="molecule type" value="Genomic_DNA"/>
</dbReference>
<reference evidence="7 8" key="1">
    <citation type="submission" date="2016-01" db="EMBL/GenBank/DDBJ databases">
        <authorList>
            <person name="Manzoor S."/>
        </authorList>
    </citation>
    <scope>NUCLEOTIDE SEQUENCE [LARGE SCALE GENOMIC DNA]</scope>
    <source>
        <strain evidence="7">Methanoculleus sp MAB1</strain>
    </source>
</reference>
<accession>A0A0X3BH49</accession>
<evidence type="ECO:0000256" key="5">
    <source>
        <dbReference type="ARBA" id="ARBA00023310"/>
    </source>
</evidence>
<dbReference type="NCBIfam" id="NF002268">
    <property type="entry name" value="PRK01198.1-4"/>
    <property type="match status" value="1"/>
</dbReference>
<dbReference type="PANTHER" id="PTHR38682">
    <property type="entry name" value="V-TYPE ATP SYNTHASE SUBUNIT C"/>
    <property type="match status" value="1"/>
</dbReference>
<dbReference type="Proteomes" id="UP000069850">
    <property type="component" value="Chromosome 1"/>
</dbReference>
<keyword evidence="6" id="KW-1003">Cell membrane</keyword>
<dbReference type="InterPro" id="IPR014272">
    <property type="entry name" value="ATPase_V0-cplx_csu"/>
</dbReference>
<dbReference type="Pfam" id="PF01992">
    <property type="entry name" value="vATP-synt_AC39"/>
    <property type="match status" value="1"/>
</dbReference>
<keyword evidence="6" id="KW-0472">Membrane</keyword>
<keyword evidence="3 6" id="KW-0375">Hydrogen ion transport</keyword>
<dbReference type="GO" id="GO:0046933">
    <property type="term" value="F:proton-transporting ATP synthase activity, rotational mechanism"/>
    <property type="evidence" value="ECO:0007669"/>
    <property type="project" value="UniProtKB-UniRule"/>
</dbReference>
<evidence type="ECO:0000256" key="2">
    <source>
        <dbReference type="ARBA" id="ARBA00022448"/>
    </source>
</evidence>
<dbReference type="Gene3D" id="1.20.1690.10">
    <property type="entry name" value="V-type ATP synthase subunit C domain"/>
    <property type="match status" value="2"/>
</dbReference>
<dbReference type="InterPro" id="IPR044911">
    <property type="entry name" value="V-type_ATPase_csu/dsu_dom_3"/>
</dbReference>
<protein>
    <recommendedName>
        <fullName evidence="6">A-type ATP synthase subunit C</fullName>
    </recommendedName>
</protein>
<organism evidence="7 8">
    <name type="scientific">Methanoculleus bourgensis</name>
    <dbReference type="NCBI Taxonomy" id="83986"/>
    <lineage>
        <taxon>Archaea</taxon>
        <taxon>Methanobacteriati</taxon>
        <taxon>Methanobacteriota</taxon>
        <taxon>Stenosarchaea group</taxon>
        <taxon>Methanomicrobia</taxon>
        <taxon>Methanomicrobiales</taxon>
        <taxon>Methanomicrobiaceae</taxon>
        <taxon>Methanoculleus</taxon>
    </lineage>
</organism>
<evidence type="ECO:0000256" key="4">
    <source>
        <dbReference type="ARBA" id="ARBA00023065"/>
    </source>
</evidence>
<dbReference type="SUPFAM" id="SSF103486">
    <property type="entry name" value="V-type ATP synthase subunit C"/>
    <property type="match status" value="1"/>
</dbReference>
<dbReference type="GO" id="GO:0005524">
    <property type="term" value="F:ATP binding"/>
    <property type="evidence" value="ECO:0007669"/>
    <property type="project" value="UniProtKB-UniRule"/>
</dbReference>
<comment type="similarity">
    <text evidence="1 6">Belongs to the V-ATPase V0D/AC39 subunit family.</text>
</comment>